<dbReference type="InterPro" id="IPR045108">
    <property type="entry name" value="TXNDC17-like"/>
</dbReference>
<dbReference type="GO" id="GO:0005829">
    <property type="term" value="C:cytosol"/>
    <property type="evidence" value="ECO:0007669"/>
    <property type="project" value="TreeGrafter"/>
</dbReference>
<dbReference type="SUPFAM" id="SSF52833">
    <property type="entry name" value="Thioredoxin-like"/>
    <property type="match status" value="1"/>
</dbReference>
<sequence>MRHDTFRIVLDRRKQTLADISGIIFKQVNTIDGLDYWIAKLQPQYQFIFVLYCGSRERDGLSWCPQCRALEEHLVEVAPTLPDDLVLIYVQVGTYEEWIDDKNAFRTSQSTHVQNVPTLVNFRTGQRLTEYECSNFANVDKFLYRLQVE</sequence>
<evidence type="ECO:0000313" key="4">
    <source>
        <dbReference type="EMBL" id="VDP32933.1"/>
    </source>
</evidence>
<evidence type="ECO:0000256" key="2">
    <source>
        <dbReference type="ARBA" id="ARBA00016949"/>
    </source>
</evidence>
<dbReference type="OrthoDB" id="78947at2759"/>
<dbReference type="PANTHER" id="PTHR12452:SF0">
    <property type="entry name" value="THIOREDOXIN DOMAIN-CONTAINING PROTEIN 17"/>
    <property type="match status" value="1"/>
</dbReference>
<protein>
    <recommendedName>
        <fullName evidence="2">Thioredoxin domain-containing protein 17</fullName>
    </recommendedName>
</protein>
<keyword evidence="5" id="KW-1185">Reference proteome</keyword>
<evidence type="ECO:0000313" key="5">
    <source>
        <dbReference type="Proteomes" id="UP000270296"/>
    </source>
</evidence>
<reference evidence="4 5" key="1">
    <citation type="submission" date="2018-11" db="EMBL/GenBank/DDBJ databases">
        <authorList>
            <consortium name="Pathogen Informatics"/>
        </authorList>
    </citation>
    <scope>NUCLEOTIDE SEQUENCE [LARGE SCALE GENOMIC DNA]</scope>
</reference>
<accession>A0A3P8GF11</accession>
<dbReference type="Proteomes" id="UP000270296">
    <property type="component" value="Unassembled WGS sequence"/>
</dbReference>
<evidence type="ECO:0000256" key="1">
    <source>
        <dbReference type="ARBA" id="ARBA00008987"/>
    </source>
</evidence>
<dbReference type="PANTHER" id="PTHR12452">
    <property type="entry name" value="42-9-9 PROTEIN-RELATED"/>
    <property type="match status" value="1"/>
</dbReference>
<evidence type="ECO:0000259" key="3">
    <source>
        <dbReference type="Pfam" id="PF06110"/>
    </source>
</evidence>
<dbReference type="Gene3D" id="3.40.30.10">
    <property type="entry name" value="Glutaredoxin"/>
    <property type="match status" value="1"/>
</dbReference>
<gene>
    <name evidence="4" type="ORF">SBAD_LOCUS10575</name>
</gene>
<organism evidence="4 5">
    <name type="scientific">Soboliphyme baturini</name>
    <dbReference type="NCBI Taxonomy" id="241478"/>
    <lineage>
        <taxon>Eukaryota</taxon>
        <taxon>Metazoa</taxon>
        <taxon>Ecdysozoa</taxon>
        <taxon>Nematoda</taxon>
        <taxon>Enoplea</taxon>
        <taxon>Dorylaimia</taxon>
        <taxon>Dioctophymatida</taxon>
        <taxon>Dioctophymatoidea</taxon>
        <taxon>Soboliphymatidae</taxon>
        <taxon>Soboliphyme</taxon>
    </lineage>
</organism>
<comment type="similarity">
    <text evidence="1">Belongs to the thioredoxin family.</text>
</comment>
<dbReference type="GO" id="GO:0047134">
    <property type="term" value="F:protein-disulfide reductase [NAD(P)H] activity"/>
    <property type="evidence" value="ECO:0007669"/>
    <property type="project" value="InterPro"/>
</dbReference>
<dbReference type="Pfam" id="PF06110">
    <property type="entry name" value="TXD17-like_Trx"/>
    <property type="match status" value="1"/>
</dbReference>
<proteinExistence type="inferred from homology"/>
<dbReference type="EMBL" id="UZAM01014275">
    <property type="protein sequence ID" value="VDP32933.1"/>
    <property type="molecule type" value="Genomic_DNA"/>
</dbReference>
<dbReference type="InterPro" id="IPR010357">
    <property type="entry name" value="TXNDC17_dom"/>
</dbReference>
<name>A0A3P8GF11_9BILA</name>
<dbReference type="InterPro" id="IPR036249">
    <property type="entry name" value="Thioredoxin-like_sf"/>
</dbReference>
<feature type="domain" description="Thioredoxin" evidence="3">
    <location>
        <begin position="37"/>
        <end position="143"/>
    </location>
</feature>
<dbReference type="AlphaFoldDB" id="A0A3P8GF11"/>